<feature type="transmembrane region" description="Helical" evidence="2">
    <location>
        <begin position="45"/>
        <end position="64"/>
    </location>
</feature>
<feature type="transmembrane region" description="Helical" evidence="2">
    <location>
        <begin position="12"/>
        <end position="33"/>
    </location>
</feature>
<sequence length="340" mass="37958">MTKIKMLLRSVLKNWFLIGIVVFIFVAHQMPWIGVNNGPLYPQFTIKYLAVIVIFFNSGLSLRPDDLSSAFFNCKIHLLIQLFTFFFIPVFMYLIVEFLKSITNVNEYLLRGILVVSCMPPPVSSAVIITKSIGGNEASAVFNSALGSFLGIFITPVTLFGFVGVSGSIPIMQIVTQLTITVVIPLILGQVVRGYVKSWLERKKPPLSGIGSFMLLLIIFGAFCDTFSSNMEGLGFSDLLFVIMFILAMQLLLLRVIFVLSTKLSFSKEDVVAVMFCSTHKSLTLGIPILKIVYMNDPFLPFLCIPLLIYHPCQILLGGFLVPHVKSWLYGKRRSFARGV</sequence>
<feature type="transmembrane region" description="Helical" evidence="2">
    <location>
        <begin position="108"/>
        <end position="129"/>
    </location>
</feature>
<keyword evidence="3" id="KW-1185">Reference proteome</keyword>
<evidence type="ECO:0000313" key="3">
    <source>
        <dbReference type="Proteomes" id="UP001652625"/>
    </source>
</evidence>
<evidence type="ECO:0000256" key="2">
    <source>
        <dbReference type="SAM" id="Phobius"/>
    </source>
</evidence>
<feature type="transmembrane region" description="Helical" evidence="2">
    <location>
        <begin position="171"/>
        <end position="195"/>
    </location>
</feature>
<protein>
    <submittedName>
        <fullName evidence="4">Sodium/bile acid cotransporter 7</fullName>
    </submittedName>
</protein>
<dbReference type="Gene3D" id="1.20.1530.20">
    <property type="match status" value="1"/>
</dbReference>
<dbReference type="PANTHER" id="PTHR18640:SF5">
    <property type="entry name" value="SODIUM_BILE ACID COTRANSPORTER 7"/>
    <property type="match status" value="1"/>
</dbReference>
<feature type="transmembrane region" description="Helical" evidence="2">
    <location>
        <begin position="240"/>
        <end position="260"/>
    </location>
</feature>
<gene>
    <name evidence="4" type="primary">LOC100205659</name>
</gene>
<dbReference type="InterPro" id="IPR016833">
    <property type="entry name" value="Put_Na-Bile_cotransptr"/>
</dbReference>
<dbReference type="InterPro" id="IPR038770">
    <property type="entry name" value="Na+/solute_symporter_sf"/>
</dbReference>
<comment type="similarity">
    <text evidence="1">Belongs to the bile acid:sodium symporter (BASS) (TC 2.A.28) family.</text>
</comment>
<dbReference type="RefSeq" id="XP_065652081.1">
    <property type="nucleotide sequence ID" value="XM_065796009.1"/>
</dbReference>
<dbReference type="GeneID" id="100205659"/>
<keyword evidence="2" id="KW-0472">Membrane</keyword>
<keyword evidence="2" id="KW-1133">Transmembrane helix</keyword>
<keyword evidence="2" id="KW-0812">Transmembrane</keyword>
<reference evidence="4" key="1">
    <citation type="submission" date="2025-08" db="UniProtKB">
        <authorList>
            <consortium name="RefSeq"/>
        </authorList>
    </citation>
    <scope>IDENTIFICATION</scope>
</reference>
<feature type="transmembrane region" description="Helical" evidence="2">
    <location>
        <begin position="272"/>
        <end position="294"/>
    </location>
</feature>
<dbReference type="Pfam" id="PF13593">
    <property type="entry name" value="SBF_like"/>
    <property type="match status" value="1"/>
</dbReference>
<organism evidence="3 4">
    <name type="scientific">Hydra vulgaris</name>
    <name type="common">Hydra</name>
    <name type="synonym">Hydra attenuata</name>
    <dbReference type="NCBI Taxonomy" id="6087"/>
    <lineage>
        <taxon>Eukaryota</taxon>
        <taxon>Metazoa</taxon>
        <taxon>Cnidaria</taxon>
        <taxon>Hydrozoa</taxon>
        <taxon>Hydroidolina</taxon>
        <taxon>Anthoathecata</taxon>
        <taxon>Aplanulata</taxon>
        <taxon>Hydridae</taxon>
        <taxon>Hydra</taxon>
    </lineage>
</organism>
<evidence type="ECO:0000313" key="4">
    <source>
        <dbReference type="RefSeq" id="XP_065652081.1"/>
    </source>
</evidence>
<feature type="transmembrane region" description="Helical" evidence="2">
    <location>
        <begin position="300"/>
        <end position="325"/>
    </location>
</feature>
<feature type="transmembrane region" description="Helical" evidence="2">
    <location>
        <begin position="207"/>
        <end position="228"/>
    </location>
</feature>
<proteinExistence type="inferred from homology"/>
<feature type="transmembrane region" description="Helical" evidence="2">
    <location>
        <begin position="141"/>
        <end position="165"/>
    </location>
</feature>
<dbReference type="PIRSF" id="PIRSF026166">
    <property type="entry name" value="UCP026166"/>
    <property type="match status" value="1"/>
</dbReference>
<dbReference type="PANTHER" id="PTHR18640">
    <property type="entry name" value="SOLUTE CARRIER FAMILY 10 MEMBER 7"/>
    <property type="match status" value="1"/>
</dbReference>
<feature type="transmembrane region" description="Helical" evidence="2">
    <location>
        <begin position="76"/>
        <end position="96"/>
    </location>
</feature>
<evidence type="ECO:0000256" key="1">
    <source>
        <dbReference type="ARBA" id="ARBA00006528"/>
    </source>
</evidence>
<name>A0ABM4BSE9_HYDVU</name>
<accession>A0ABM4BSE9</accession>
<dbReference type="Proteomes" id="UP001652625">
    <property type="component" value="Chromosome 04"/>
</dbReference>